<reference evidence="2" key="1">
    <citation type="submission" date="2023-08" db="EMBL/GenBank/DDBJ databases">
        <title>Pelteobagrus vachellii genome.</title>
        <authorList>
            <person name="Liu H."/>
        </authorList>
    </citation>
    <scope>NUCLEOTIDE SEQUENCE</scope>
    <source>
        <strain evidence="2">PRFRI_2022a</strain>
        <tissue evidence="2">Muscle</tissue>
    </source>
</reference>
<dbReference type="InterPro" id="IPR010326">
    <property type="entry name" value="EXOC3/Sec6"/>
</dbReference>
<name>A0AA88N7I7_TACVA</name>
<sequence>MLRETWKRLFKKKCQDRKNKSLVNRICSDPSEPGVENPRQNSWLMKTKDKFDEDPCLHGREKNIPILTDALKGAKHIQELIDAAEQVKKWKNQNGATPHGNTSSGTYSQCMVKDFFMTAEKFVENNFPSMPTNSQTPTEEYLNDAMGLICGMVTGLVPVLDDSILVNYLLDSYNKRLFGMLSLLMDRSSSVKDSFFLLQWVKKTYFRKDHKGCMITENSVLNVSDPLLLADWLQYSKQKLLTLLQGNISTTLHNILQHDQPNSVGDDSNEEAFLQVQLDVIQCLNASIQTSKTISDTIKNAVQRICCDELHTFIQKYMNAQGADEANLLCHFKRLYTCRQLRFYALSIVDQNNNTDTSTIKMLENMETQSLSSVQQFFGKLAKDNLKKYFNNEDGHLQNTIDIILNMLATLPKVQEGVESKQLIVKAAYHSVTKAYLQCLMQRKYKKLEKRWHDVEMRIKMDAEYLNDNFAKLNESDHEQKILLLKMGEIVQCRTLDTLKLLCSELYMEFPKESEEYIPALLHWRGIFSRSKIKKVIDVSRDFEGHFRNGDHVRFHSCIFWWGCFC</sequence>
<dbReference type="Proteomes" id="UP001187315">
    <property type="component" value="Unassembled WGS sequence"/>
</dbReference>
<dbReference type="GO" id="GO:0006887">
    <property type="term" value="P:exocytosis"/>
    <property type="evidence" value="ECO:0007669"/>
    <property type="project" value="InterPro"/>
</dbReference>
<comment type="similarity">
    <text evidence="1">Belongs to the SEC6 family.</text>
</comment>
<accession>A0AA88N7I7</accession>
<comment type="caution">
    <text evidence="2">The sequence shown here is derived from an EMBL/GenBank/DDBJ whole genome shotgun (WGS) entry which is preliminary data.</text>
</comment>
<dbReference type="AlphaFoldDB" id="A0AA88N7I7"/>
<gene>
    <name evidence="2" type="ORF">Q7C36_007928</name>
</gene>
<dbReference type="GO" id="GO:0000149">
    <property type="term" value="F:SNARE binding"/>
    <property type="evidence" value="ECO:0007669"/>
    <property type="project" value="TreeGrafter"/>
</dbReference>
<evidence type="ECO:0000313" key="3">
    <source>
        <dbReference type="Proteomes" id="UP001187315"/>
    </source>
</evidence>
<dbReference type="PANTHER" id="PTHR21292">
    <property type="entry name" value="EXOCYST COMPLEX COMPONENT SEC6-RELATED"/>
    <property type="match status" value="1"/>
</dbReference>
<dbReference type="PANTHER" id="PTHR21292:SF12">
    <property type="entry name" value="EXOCYST COMPLEX COMPONENT 3-LIKE PROTEIN"/>
    <property type="match status" value="1"/>
</dbReference>
<proteinExistence type="inferred from homology"/>
<keyword evidence="3" id="KW-1185">Reference proteome</keyword>
<dbReference type="EMBL" id="JAVHJS010000007">
    <property type="protein sequence ID" value="KAK2852727.1"/>
    <property type="molecule type" value="Genomic_DNA"/>
</dbReference>
<evidence type="ECO:0000256" key="1">
    <source>
        <dbReference type="ARBA" id="ARBA00009447"/>
    </source>
</evidence>
<dbReference type="GO" id="GO:0051601">
    <property type="term" value="P:exocyst localization"/>
    <property type="evidence" value="ECO:0007669"/>
    <property type="project" value="TreeGrafter"/>
</dbReference>
<dbReference type="InterPro" id="IPR042532">
    <property type="entry name" value="EXOC3/Sec6_C"/>
</dbReference>
<dbReference type="Gene3D" id="1.10.357.70">
    <property type="entry name" value="Exocyst complex component Sec6, C-terminal domain"/>
    <property type="match status" value="1"/>
</dbReference>
<protein>
    <submittedName>
        <fullName evidence="2">Uncharacterized protein</fullName>
    </submittedName>
</protein>
<dbReference type="GO" id="GO:0000145">
    <property type="term" value="C:exocyst"/>
    <property type="evidence" value="ECO:0007669"/>
    <property type="project" value="InterPro"/>
</dbReference>
<organism evidence="2 3">
    <name type="scientific">Tachysurus vachellii</name>
    <name type="common">Darkbarbel catfish</name>
    <name type="synonym">Pelteobagrus vachellii</name>
    <dbReference type="NCBI Taxonomy" id="175792"/>
    <lineage>
        <taxon>Eukaryota</taxon>
        <taxon>Metazoa</taxon>
        <taxon>Chordata</taxon>
        <taxon>Craniata</taxon>
        <taxon>Vertebrata</taxon>
        <taxon>Euteleostomi</taxon>
        <taxon>Actinopterygii</taxon>
        <taxon>Neopterygii</taxon>
        <taxon>Teleostei</taxon>
        <taxon>Ostariophysi</taxon>
        <taxon>Siluriformes</taxon>
        <taxon>Bagridae</taxon>
        <taxon>Tachysurus</taxon>
    </lineage>
</organism>
<evidence type="ECO:0000313" key="2">
    <source>
        <dbReference type="EMBL" id="KAK2852727.1"/>
    </source>
</evidence>